<evidence type="ECO:0000256" key="6">
    <source>
        <dbReference type="ARBA" id="ARBA00023601"/>
    </source>
</evidence>
<dbReference type="SFLD" id="SFLDG01072">
    <property type="entry name" value="dehydrogenase_like"/>
    <property type="match status" value="1"/>
</dbReference>
<gene>
    <name evidence="8" type="ORF">IO98_15550</name>
</gene>
<dbReference type="PANTHER" id="PTHR43273">
    <property type="entry name" value="ANAEROBIC SULFATASE-MATURATING ENZYME HOMOLOG ASLB-RELATED"/>
    <property type="match status" value="1"/>
</dbReference>
<dbReference type="GO" id="GO:0051536">
    <property type="term" value="F:iron-sulfur cluster binding"/>
    <property type="evidence" value="ECO:0007669"/>
    <property type="project" value="UniProtKB-KW"/>
</dbReference>
<dbReference type="NCBIfam" id="TIGR04085">
    <property type="entry name" value="rSAM_more_4Fe4S"/>
    <property type="match status" value="1"/>
</dbReference>
<dbReference type="PANTHER" id="PTHR43273:SF3">
    <property type="entry name" value="ANAEROBIC SULFATASE-MATURATING ENZYME HOMOLOG ASLB-RELATED"/>
    <property type="match status" value="1"/>
</dbReference>
<keyword evidence="4" id="KW-0408">Iron</keyword>
<dbReference type="InterPro" id="IPR007197">
    <property type="entry name" value="rSAM"/>
</dbReference>
<evidence type="ECO:0000256" key="1">
    <source>
        <dbReference type="ARBA" id="ARBA00001966"/>
    </source>
</evidence>
<dbReference type="InterPro" id="IPR034485">
    <property type="entry name" value="Anaerobic_Cys-type_sulfatase-m"/>
</dbReference>
<evidence type="ECO:0000256" key="2">
    <source>
        <dbReference type="ARBA" id="ARBA00022691"/>
    </source>
</evidence>
<dbReference type="PROSITE" id="PS51918">
    <property type="entry name" value="RADICAL_SAM"/>
    <property type="match status" value="1"/>
</dbReference>
<dbReference type="AlphaFoldDB" id="A0A084JKA2"/>
<comment type="cofactor">
    <cofactor evidence="1">
        <name>[4Fe-4S] cluster</name>
        <dbReference type="ChEBI" id="CHEBI:49883"/>
    </cofactor>
</comment>
<reference evidence="8 9" key="1">
    <citation type="submission" date="2014-07" db="EMBL/GenBank/DDBJ databases">
        <title>Draft genome of Clostridium celerecrescens 152B isolated from sediments associated with methane hydrate from Krishna Godavari basin.</title>
        <authorList>
            <person name="Honkalas V.S."/>
            <person name="Dabir A.P."/>
            <person name="Arora P."/>
            <person name="Dhakephalkar P.K."/>
        </authorList>
    </citation>
    <scope>NUCLEOTIDE SEQUENCE [LARGE SCALE GENOMIC DNA]</scope>
    <source>
        <strain evidence="8 9">152B</strain>
    </source>
</reference>
<name>A0A084JKA2_9FIRM</name>
<evidence type="ECO:0000313" key="9">
    <source>
        <dbReference type="Proteomes" id="UP000028525"/>
    </source>
</evidence>
<evidence type="ECO:0000256" key="5">
    <source>
        <dbReference type="ARBA" id="ARBA00023014"/>
    </source>
</evidence>
<keyword evidence="2" id="KW-0949">S-adenosyl-L-methionine</keyword>
<dbReference type="GO" id="GO:0046872">
    <property type="term" value="F:metal ion binding"/>
    <property type="evidence" value="ECO:0007669"/>
    <property type="project" value="UniProtKB-KW"/>
</dbReference>
<dbReference type="Pfam" id="PF13186">
    <property type="entry name" value="SPASM"/>
    <property type="match status" value="1"/>
</dbReference>
<dbReference type="Proteomes" id="UP000028525">
    <property type="component" value="Unassembled WGS sequence"/>
</dbReference>
<dbReference type="InterPro" id="IPR013785">
    <property type="entry name" value="Aldolase_TIM"/>
</dbReference>
<dbReference type="SFLD" id="SFLDF00289">
    <property type="entry name" value="anaerobic_Cys-type_sulfatase-m"/>
    <property type="match status" value="1"/>
</dbReference>
<protein>
    <submittedName>
        <fullName evidence="8">Radical SAM protein</fullName>
    </submittedName>
</protein>
<comment type="caution">
    <text evidence="8">The sequence shown here is derived from an EMBL/GenBank/DDBJ whole genome shotgun (WGS) entry which is preliminary data.</text>
</comment>
<dbReference type="GO" id="GO:0016491">
    <property type="term" value="F:oxidoreductase activity"/>
    <property type="evidence" value="ECO:0007669"/>
    <property type="project" value="InterPro"/>
</dbReference>
<evidence type="ECO:0000256" key="3">
    <source>
        <dbReference type="ARBA" id="ARBA00022723"/>
    </source>
</evidence>
<keyword evidence="3" id="KW-0479">Metal-binding</keyword>
<dbReference type="InterPro" id="IPR058240">
    <property type="entry name" value="rSAM_sf"/>
</dbReference>
<keyword evidence="5" id="KW-0411">Iron-sulfur</keyword>
<feature type="domain" description="Radical SAM core" evidence="7">
    <location>
        <begin position="1"/>
        <end position="227"/>
    </location>
</feature>
<comment type="similarity">
    <text evidence="6">Belongs to the radical SAM superfamily. Anaerobic sulfatase-maturating enzyme family.</text>
</comment>
<dbReference type="Pfam" id="PF04055">
    <property type="entry name" value="Radical_SAM"/>
    <property type="match status" value="1"/>
</dbReference>
<dbReference type="SFLD" id="SFLDG01067">
    <property type="entry name" value="SPASM/twitch_domain_containing"/>
    <property type="match status" value="1"/>
</dbReference>
<evidence type="ECO:0000256" key="4">
    <source>
        <dbReference type="ARBA" id="ARBA00023004"/>
    </source>
</evidence>
<accession>A0A084JKA2</accession>
<dbReference type="SUPFAM" id="SSF102114">
    <property type="entry name" value="Radical SAM enzymes"/>
    <property type="match status" value="1"/>
</dbReference>
<dbReference type="RefSeq" id="WP_038282553.1">
    <property type="nucleotide sequence ID" value="NZ_JPME01000018.1"/>
</dbReference>
<dbReference type="InterPro" id="IPR023885">
    <property type="entry name" value="4Fe4S-binding_SPASM_dom"/>
</dbReference>
<dbReference type="OrthoDB" id="9808591at2"/>
<dbReference type="SFLD" id="SFLDG01386">
    <property type="entry name" value="main_SPASM_domain-containing"/>
    <property type="match status" value="1"/>
</dbReference>
<dbReference type="NCBIfam" id="TIGR03942">
    <property type="entry name" value="sulfatase_rSAM"/>
    <property type="match status" value="1"/>
</dbReference>
<keyword evidence="9" id="KW-1185">Reference proteome</keyword>
<dbReference type="InterPro" id="IPR023867">
    <property type="entry name" value="Sulphatase_maturase_rSAM"/>
</dbReference>
<dbReference type="CDD" id="cd01335">
    <property type="entry name" value="Radical_SAM"/>
    <property type="match status" value="1"/>
</dbReference>
<organism evidence="8 9">
    <name type="scientific">Lacrimispora celerecrescens</name>
    <dbReference type="NCBI Taxonomy" id="29354"/>
    <lineage>
        <taxon>Bacteria</taxon>
        <taxon>Bacillati</taxon>
        <taxon>Bacillota</taxon>
        <taxon>Clostridia</taxon>
        <taxon>Lachnospirales</taxon>
        <taxon>Lachnospiraceae</taxon>
        <taxon>Lacrimispora</taxon>
    </lineage>
</organism>
<dbReference type="STRING" id="29354.IO98_15550"/>
<dbReference type="SFLD" id="SFLDG01384">
    <property type="entry name" value="thioether_bond_formation_requi"/>
    <property type="match status" value="1"/>
</dbReference>
<dbReference type="SFLD" id="SFLDS00029">
    <property type="entry name" value="Radical_SAM"/>
    <property type="match status" value="1"/>
</dbReference>
<proteinExistence type="inferred from homology"/>
<dbReference type="Gene3D" id="3.20.20.70">
    <property type="entry name" value="Aldolase class I"/>
    <property type="match status" value="1"/>
</dbReference>
<evidence type="ECO:0000259" key="7">
    <source>
        <dbReference type="PROSITE" id="PS51918"/>
    </source>
</evidence>
<evidence type="ECO:0000313" key="8">
    <source>
        <dbReference type="EMBL" id="KEZ89386.1"/>
    </source>
</evidence>
<dbReference type="NCBIfam" id="NF010321">
    <property type="entry name" value="PRK13758.1"/>
    <property type="match status" value="1"/>
</dbReference>
<sequence>MPPIQLLIKPASGSCNLRCKYCFYHDEMQNREKQNYGFMSLDTLEEIVKKTLAYSEQQCDFIFQGGEPTLVGLDFYKKLLEFEQKYNIRNVKVMNSIQTNGYQLGEEWAEFFAANNFLVGVSLDGIKYTHDAYRENSAGKGSFGEIMKTLEMFDKKGVDYNILTVVNRRTAERITRIYEFYKKNNWRYQQYIACLDPLGEPKGSREYSLTPEVYGKFLVNLFDLWYLDLCKGEQPYIRQFENYISLLMGYPPEACDMKGCCSIQHVIEADGSVYPCDFYVMDEYKIGNFLVDSIEEMGNRGLESGFVEASLNRPEECKTCKYAYLCRGGCRRNRQIDEAGHLGQNYFCSSYKYFFEKTHSRMEEIARQLMQSQLRNR</sequence>
<dbReference type="EMBL" id="JPME01000018">
    <property type="protein sequence ID" value="KEZ89386.1"/>
    <property type="molecule type" value="Genomic_DNA"/>
</dbReference>